<dbReference type="InterPro" id="IPR050250">
    <property type="entry name" value="Macrolide_Exporter_MacB"/>
</dbReference>
<organism evidence="10 11">
    <name type="scientific">Xanthomonas euroxanthea</name>
    <dbReference type="NCBI Taxonomy" id="2259622"/>
    <lineage>
        <taxon>Bacteria</taxon>
        <taxon>Pseudomonadati</taxon>
        <taxon>Pseudomonadota</taxon>
        <taxon>Gammaproteobacteria</taxon>
        <taxon>Lysobacterales</taxon>
        <taxon>Lysobacteraceae</taxon>
        <taxon>Xanthomonas</taxon>
    </lineage>
</organism>
<dbReference type="PANTHER" id="PTHR30572">
    <property type="entry name" value="MEMBRANE COMPONENT OF TRANSPORTER-RELATED"/>
    <property type="match status" value="1"/>
</dbReference>
<evidence type="ECO:0000259" key="8">
    <source>
        <dbReference type="Pfam" id="PF12704"/>
    </source>
</evidence>
<keyword evidence="3 6" id="KW-0812">Transmembrane</keyword>
<dbReference type="InterPro" id="IPR003838">
    <property type="entry name" value="ABC3_permease_C"/>
</dbReference>
<evidence type="ECO:0000256" key="1">
    <source>
        <dbReference type="ARBA" id="ARBA00004651"/>
    </source>
</evidence>
<name>A0A8E4GHX0_9XANT</name>
<feature type="domain" description="MacB-like periplasmic core" evidence="8">
    <location>
        <begin position="20"/>
        <end position="271"/>
    </location>
</feature>
<evidence type="ECO:0000313" key="9">
    <source>
        <dbReference type="EMBL" id="CAD0338945.1"/>
    </source>
</evidence>
<dbReference type="PANTHER" id="PTHR30572:SF18">
    <property type="entry name" value="ABC-TYPE MACROLIDE FAMILY EXPORT SYSTEM PERMEASE COMPONENT 2"/>
    <property type="match status" value="1"/>
</dbReference>
<dbReference type="AlphaFoldDB" id="A0A8E4GHX0"/>
<dbReference type="Pfam" id="PF12704">
    <property type="entry name" value="MacB_PCD"/>
    <property type="match status" value="1"/>
</dbReference>
<feature type="domain" description="ABC3 transporter permease C-terminal" evidence="7">
    <location>
        <begin position="320"/>
        <end position="435"/>
    </location>
</feature>
<dbReference type="RefSeq" id="WP_119131768.1">
    <property type="nucleotide sequence ID" value="NZ_LR861803.1"/>
</dbReference>
<keyword evidence="5 6" id="KW-0472">Membrane</keyword>
<proteinExistence type="predicted"/>
<dbReference type="GO" id="GO:0005886">
    <property type="term" value="C:plasma membrane"/>
    <property type="evidence" value="ECO:0007669"/>
    <property type="project" value="UniProtKB-SubCell"/>
</dbReference>
<feature type="transmembrane region" description="Helical" evidence="6">
    <location>
        <begin position="408"/>
        <end position="428"/>
    </location>
</feature>
<protein>
    <submittedName>
        <fullName evidence="10">FtsX-like permease family protein</fullName>
    </submittedName>
</protein>
<sequence>MLRYCLQLAWRSLLRTPIASTLVVLAIGLGVGASMTMLTVLHVMSRDPLPGRSQLLYTPHLDPLPLDLPRTREWGDPSDNLTWPDAMALLRAGPAVHQAAMASGQALIWPAQAATAPLDLNGRYATAGFFALFGIPLQRGSGWSGQDDQNHARVIVLSQQLANTLFGSRDPIGQTVAVGEQRIGLRVIGVLGKWNPQPLFYADPSRKGAFGDQDDFFLPLSTAMELELDAGTSISSWETRSDSGVRQLHNPSTSWLQFWVQLDTPQQVAAYERFLYDYAATQHASGRFQRPPQTARLYSLMDWLKHLQMVPNDLRLQTLLALGFLWICLINVIALLLAKFLRRRGEIGVRRALGARRGHVMLQFGTEAALIGVVGGLLGTAIAEVGLWSVRQRPDDYAALAHLDAPMLLTTVALAIVAALLAGLLPAWRASRINPALQVKDL</sequence>
<evidence type="ECO:0000256" key="5">
    <source>
        <dbReference type="ARBA" id="ARBA00023136"/>
    </source>
</evidence>
<accession>A0A8E4GHX0</accession>
<evidence type="ECO:0000256" key="6">
    <source>
        <dbReference type="SAM" id="Phobius"/>
    </source>
</evidence>
<dbReference type="Proteomes" id="UP000515493">
    <property type="component" value="Chromosome"/>
</dbReference>
<dbReference type="KEGG" id="xeu:XSP_003465"/>
<evidence type="ECO:0000256" key="4">
    <source>
        <dbReference type="ARBA" id="ARBA00022989"/>
    </source>
</evidence>
<dbReference type="EMBL" id="LR861803">
    <property type="protein sequence ID" value="CAD1795884.1"/>
    <property type="molecule type" value="Genomic_DNA"/>
</dbReference>
<evidence type="ECO:0000256" key="3">
    <source>
        <dbReference type="ARBA" id="ARBA00022692"/>
    </source>
</evidence>
<evidence type="ECO:0000259" key="7">
    <source>
        <dbReference type="Pfam" id="PF02687"/>
    </source>
</evidence>
<keyword evidence="2" id="KW-1003">Cell membrane</keyword>
<dbReference type="GeneID" id="79390764"/>
<evidence type="ECO:0000256" key="2">
    <source>
        <dbReference type="ARBA" id="ARBA00022475"/>
    </source>
</evidence>
<reference evidence="10 11" key="1">
    <citation type="submission" date="2020-07" db="EMBL/GenBank/DDBJ databases">
        <authorList>
            <person name="Teixeira M."/>
        </authorList>
    </citation>
    <scope>NUCLEOTIDE SEQUENCE [LARGE SCALE GENOMIC DNA]</scope>
    <source>
        <strain evidence="10">1</strain>
        <strain evidence="9">Xanthomonas sp. CPBF 367</strain>
    </source>
</reference>
<dbReference type="Pfam" id="PF02687">
    <property type="entry name" value="FtsX"/>
    <property type="match status" value="1"/>
</dbReference>
<feature type="transmembrane region" description="Helical" evidence="6">
    <location>
        <begin position="362"/>
        <end position="388"/>
    </location>
</feature>
<dbReference type="EMBL" id="LR824641">
    <property type="protein sequence ID" value="CAD0338945.1"/>
    <property type="molecule type" value="Genomic_DNA"/>
</dbReference>
<evidence type="ECO:0000313" key="11">
    <source>
        <dbReference type="Proteomes" id="UP000515493"/>
    </source>
</evidence>
<comment type="subcellular location">
    <subcellularLocation>
        <location evidence="1">Cell membrane</location>
        <topology evidence="1">Multi-pass membrane protein</topology>
    </subcellularLocation>
</comment>
<feature type="transmembrane region" description="Helical" evidence="6">
    <location>
        <begin position="21"/>
        <end position="44"/>
    </location>
</feature>
<evidence type="ECO:0000313" key="10">
    <source>
        <dbReference type="EMBL" id="CAD1795884.1"/>
    </source>
</evidence>
<dbReference type="GO" id="GO:0022857">
    <property type="term" value="F:transmembrane transporter activity"/>
    <property type="evidence" value="ECO:0007669"/>
    <property type="project" value="TreeGrafter"/>
</dbReference>
<feature type="transmembrane region" description="Helical" evidence="6">
    <location>
        <begin position="319"/>
        <end position="341"/>
    </location>
</feature>
<dbReference type="InterPro" id="IPR025857">
    <property type="entry name" value="MacB_PCD"/>
</dbReference>
<keyword evidence="4 6" id="KW-1133">Transmembrane helix</keyword>
<gene>
    <name evidence="10" type="ORF">XSP_003465</name>
</gene>